<dbReference type="Pfam" id="PF00211">
    <property type="entry name" value="Guanylate_cyc"/>
    <property type="match status" value="1"/>
</dbReference>
<dbReference type="InterPro" id="IPR029787">
    <property type="entry name" value="Nucleotide_cyclase"/>
</dbReference>
<dbReference type="SUPFAM" id="SSF48452">
    <property type="entry name" value="TPR-like"/>
    <property type="match status" value="1"/>
</dbReference>
<dbReference type="CDD" id="cd07302">
    <property type="entry name" value="CHD"/>
    <property type="match status" value="1"/>
</dbReference>
<evidence type="ECO:0000313" key="3">
    <source>
        <dbReference type="Proteomes" id="UP000193083"/>
    </source>
</evidence>
<feature type="domain" description="Guanylate cyclase" evidence="1">
    <location>
        <begin position="12"/>
        <end position="126"/>
    </location>
</feature>
<keyword evidence="3" id="KW-1185">Reference proteome</keyword>
<dbReference type="Gene3D" id="1.25.40.10">
    <property type="entry name" value="Tetratricopeptide repeat domain"/>
    <property type="match status" value="1"/>
</dbReference>
<dbReference type="Gene3D" id="3.30.70.1230">
    <property type="entry name" value="Nucleotide cyclase"/>
    <property type="match status" value="1"/>
</dbReference>
<gene>
    <name evidence="2" type="ORF">SAMN02982922_2001</name>
</gene>
<accession>A0A1X7NJG2</accession>
<dbReference type="SUPFAM" id="SSF55073">
    <property type="entry name" value="Nucleotide cyclase"/>
    <property type="match status" value="1"/>
</dbReference>
<dbReference type="GO" id="GO:0004016">
    <property type="term" value="F:adenylate cyclase activity"/>
    <property type="evidence" value="ECO:0007669"/>
    <property type="project" value="UniProtKB-ARBA"/>
</dbReference>
<dbReference type="GO" id="GO:0035556">
    <property type="term" value="P:intracellular signal transduction"/>
    <property type="evidence" value="ECO:0007669"/>
    <property type="project" value="InterPro"/>
</dbReference>
<dbReference type="PANTHER" id="PTHR43081">
    <property type="entry name" value="ADENYLATE CYCLASE, TERMINAL-DIFFERENTIATION SPECIFIC-RELATED"/>
    <property type="match status" value="1"/>
</dbReference>
<dbReference type="InterPro" id="IPR050697">
    <property type="entry name" value="Adenylyl/Guanylyl_Cyclase_3/4"/>
</dbReference>
<dbReference type="SMART" id="SM00028">
    <property type="entry name" value="TPR"/>
    <property type="match status" value="4"/>
</dbReference>
<dbReference type="Gene3D" id="3.40.50.10070">
    <property type="entry name" value="TolB, N-terminal domain"/>
    <property type="match status" value="1"/>
</dbReference>
<dbReference type="Proteomes" id="UP000193083">
    <property type="component" value="Unassembled WGS sequence"/>
</dbReference>
<evidence type="ECO:0000259" key="1">
    <source>
        <dbReference type="PROSITE" id="PS50125"/>
    </source>
</evidence>
<organism evidence="2 3">
    <name type="scientific">Mesorhizobium australicum</name>
    <dbReference type="NCBI Taxonomy" id="536018"/>
    <lineage>
        <taxon>Bacteria</taxon>
        <taxon>Pseudomonadati</taxon>
        <taxon>Pseudomonadota</taxon>
        <taxon>Alphaproteobacteria</taxon>
        <taxon>Hyphomicrobiales</taxon>
        <taxon>Phyllobacteriaceae</taxon>
        <taxon>Mesorhizobium</taxon>
    </lineage>
</organism>
<dbReference type="InterPro" id="IPR011990">
    <property type="entry name" value="TPR-like_helical_dom_sf"/>
</dbReference>
<proteinExistence type="predicted"/>
<dbReference type="AlphaFoldDB" id="A0A1X7NJG2"/>
<reference evidence="2 3" key="1">
    <citation type="submission" date="2017-04" db="EMBL/GenBank/DDBJ databases">
        <authorList>
            <person name="Afonso C.L."/>
            <person name="Miller P.J."/>
            <person name="Scott M.A."/>
            <person name="Spackman E."/>
            <person name="Goraichik I."/>
            <person name="Dimitrov K.M."/>
            <person name="Suarez D.L."/>
            <person name="Swayne D.E."/>
        </authorList>
    </citation>
    <scope>NUCLEOTIDE SEQUENCE [LARGE SCALE GENOMIC DNA]</scope>
    <source>
        <strain evidence="2 3">B5P</strain>
    </source>
</reference>
<evidence type="ECO:0000313" key="2">
    <source>
        <dbReference type="EMBL" id="SMH38022.1"/>
    </source>
</evidence>
<dbReference type="PANTHER" id="PTHR43081:SF1">
    <property type="entry name" value="ADENYLATE CYCLASE, TERMINAL-DIFFERENTIATION SPECIFIC"/>
    <property type="match status" value="1"/>
</dbReference>
<dbReference type="RefSeq" id="WP_085464030.1">
    <property type="nucleotide sequence ID" value="NZ_FXBL01000004.1"/>
</dbReference>
<name>A0A1X7NJG2_9HYPH</name>
<dbReference type="OrthoDB" id="9807521at2"/>
<sequence length="605" mass="65774">MADVQFTRQLATIVSVDAVGFSRLMGQNADVAVAAFETRAAIIRETCRSHGGEIFGAAGDSFMAEFGLPARALLAALAFQKRIVELNAATPESGRMAFRAGINTGDVIVRDLNRYGDDVNIAARLQESAPESGIVISETTFNHVQRLSIARCRDMGEKRFKNILYPVRSYLVLSAEADSASAGEESTAQPRVPTMPLGALPAGPPAVAVLPFRAAGSGAEAEAMADGLAEDIIIGLSNARWLPVIARSSSFQFRDAALSDATAGLALGARYVVSGTVSLTGPTIRVRAMLEDAVEANTIWAGTFDADVEGIPSIPDEIGGEIVIALAKEVDRVEQERSFRLPVESMDTWQLIRRGRWHMGRRTHDDTEMALGFFERALDRSPNSTSALNELAWWYFWRSWLRFGQPHDYEADLVQVVAYARKALAIDPHDARPHCHLGIADIMRGRPGSALKHLDMALAINPSFSFAHSAKGSAHNLLGEAAKAIPSHLQAEKLSPFDLYRFHNLGELAAAYAFTGDFGASADAAKASLELSPAYWYSGLIRVGSLFRAGREAEAAAELNAFRLRHPHFRMRRAELVPYVDPASNRFLIGNFRAAEEQLALAVQR</sequence>
<dbReference type="EMBL" id="FXBL01000004">
    <property type="protein sequence ID" value="SMH38022.1"/>
    <property type="molecule type" value="Genomic_DNA"/>
</dbReference>
<dbReference type="InterPro" id="IPR019734">
    <property type="entry name" value="TPR_rpt"/>
</dbReference>
<dbReference type="GO" id="GO:0009190">
    <property type="term" value="P:cyclic nucleotide biosynthetic process"/>
    <property type="evidence" value="ECO:0007669"/>
    <property type="project" value="InterPro"/>
</dbReference>
<protein>
    <submittedName>
        <fullName evidence="2">TolB amino-terminal domain-containing protein</fullName>
    </submittedName>
</protein>
<dbReference type="PROSITE" id="PS50125">
    <property type="entry name" value="GUANYLATE_CYCLASE_2"/>
    <property type="match status" value="1"/>
</dbReference>
<dbReference type="InterPro" id="IPR001054">
    <property type="entry name" value="A/G_cyclase"/>
</dbReference>